<feature type="repeat" description="ANK" evidence="1">
    <location>
        <begin position="803"/>
        <end position="835"/>
    </location>
</feature>
<feature type="compositionally biased region" description="Basic and acidic residues" evidence="2">
    <location>
        <begin position="1147"/>
        <end position="1168"/>
    </location>
</feature>
<evidence type="ECO:0000256" key="2">
    <source>
        <dbReference type="SAM" id="MobiDB-lite"/>
    </source>
</evidence>
<evidence type="ECO:0000313" key="4">
    <source>
        <dbReference type="Proteomes" id="UP000693738"/>
    </source>
</evidence>
<feature type="region of interest" description="Disordered" evidence="2">
    <location>
        <begin position="1134"/>
        <end position="1186"/>
    </location>
</feature>
<dbReference type="SMART" id="SM00248">
    <property type="entry name" value="ANK"/>
    <property type="match status" value="9"/>
</dbReference>
<name>A0A8J2IVF9_FUSEQ</name>
<gene>
    <name evidence="3" type="ORF">FEQUK3_LOCUS6805</name>
</gene>
<dbReference type="AlphaFoldDB" id="A0A8J2IVF9"/>
<dbReference type="Pfam" id="PF12796">
    <property type="entry name" value="Ank_2"/>
    <property type="match status" value="1"/>
</dbReference>
<accession>A0A8J2IVF9</accession>
<comment type="caution">
    <text evidence="3">The sequence shown here is derived from an EMBL/GenBank/DDBJ whole genome shotgun (WGS) entry which is preliminary data.</text>
</comment>
<protein>
    <recommendedName>
        <fullName evidence="5">Ankyrin repeat containing protein</fullName>
    </recommendedName>
</protein>
<feature type="compositionally biased region" description="Basic and acidic residues" evidence="2">
    <location>
        <begin position="1047"/>
        <end position="1094"/>
    </location>
</feature>
<feature type="region of interest" description="Disordered" evidence="2">
    <location>
        <begin position="1045"/>
        <end position="1094"/>
    </location>
</feature>
<dbReference type="Proteomes" id="UP000693738">
    <property type="component" value="Unassembled WGS sequence"/>
</dbReference>
<dbReference type="PANTHER" id="PTHR46224:SF6">
    <property type="entry name" value="ANKYRIN REPEAT FAMILY PROTEIN"/>
    <property type="match status" value="1"/>
</dbReference>
<dbReference type="PANTHER" id="PTHR46224">
    <property type="entry name" value="ANKYRIN REPEAT FAMILY PROTEIN"/>
    <property type="match status" value="1"/>
</dbReference>
<dbReference type="PROSITE" id="PS50297">
    <property type="entry name" value="ANK_REP_REGION"/>
    <property type="match status" value="1"/>
</dbReference>
<keyword evidence="1" id="KW-0040">ANK repeat</keyword>
<sequence length="1186" mass="130919">MTLPERLSAVSTLLSPPGTHDHTRAQQLMSEYKAEVNKKDGAGYSYKDANGVLAKIAQGIILDATPGLIHALFTYKANVSVARFKSTNLWKSIVGKDQVDIRSHVLEQALRTCSDPIIYCMAQNADQTSLNEALPIAINLGDSLKTYMLLKCGADVSKLCQPFQTAIEKGSDEMIETLTRDGNGVCQNCLNRGLVQAAKLGFWFKAQILLQNGADVGFDQAAALMSTIRDGYEAIAETISGSPGMRNYPLLMDTALAEAYGLEQYRIIDVLLSSGAKGPKTDMVLAEALRKDQLGLARTLAKHGATVHDHTGPWLLSAVQSGRPELLQVALQSNPDEELLRSAIAHAAKLPDINVCYQMTTMLLDTAVLDTSACTETLVQVLDRDIRPEEETRQKQLITLLLQQGKADINLFDGRCLALVVSQGRTELLDLLLQQNPSPDTLIVALGSAMDLVVADLRGQIVQTILNSKTGDAQVDAGLHDRLREAAIVSAAKSLRLEILHQLSSDETTKAVFTTALATLASTNPKWMSPAGLTMVQALLVRGASGPALNDAFREAVKHCEQQAVSLLMDFVDDEAFDDALSDLVQHSNEWHSSEHLEMIEELVSRCSVRAVNEFLLAAITACATLKASEDIINTIFDVRSTADVNYKNGEPLKRAIQGGSVSVLRRLIGMDTTEETVVQSFLAAITYRLDEATVLAILDVLVEEKGKGFDRNRLLPSGLPPLAACMSTHPRSEALVKRLVKLGCDAEIRFSCKVFDDKEAEPEDITVLHWALCPQKDENIGIKAIAKLIDAKVDVNSATSISRSSPLILATHHQRSDVVAKLLEAGANPDSRDVFNCSALYYASQSGNLDIAKRLVKANSRVNDGSLHEAARNLHSKIVEVLIKGKHDPNFPSTRPEHEGRTAVQELSLRCDASKDFSELENTFLALEKGKANFLAQYDRRNALFLALKSLHPYQTVSALLNTVMWKDLNNERNVFTTTDAATGSKCSFSPTMYLQHGWYSGDPADIDSLMSLFHQVQCVDRFYAEPGLDQIDFVQLHGATGMPKHLQEAEDRRRTEEEKQRLKDMEHERKLDRQREEAQLKADIDHHSHQQKMDQSVMSHQTKMTQGAQMAKQQQAALERKQATLIAAQRHTDQSKARVAQQKQLQEKQKLHIQELRNKDNLEFQKKKNRLNANALATKKAYSR</sequence>
<reference evidence="3" key="1">
    <citation type="submission" date="2021-05" db="EMBL/GenBank/DDBJ databases">
        <authorList>
            <person name="Khan N."/>
        </authorList>
    </citation>
    <scope>NUCLEOTIDE SEQUENCE</scope>
</reference>
<organism evidence="3 4">
    <name type="scientific">Fusarium equiseti</name>
    <name type="common">Fusarium scirpi</name>
    <dbReference type="NCBI Taxonomy" id="61235"/>
    <lineage>
        <taxon>Eukaryota</taxon>
        <taxon>Fungi</taxon>
        <taxon>Dikarya</taxon>
        <taxon>Ascomycota</taxon>
        <taxon>Pezizomycotina</taxon>
        <taxon>Sordariomycetes</taxon>
        <taxon>Hypocreomycetidae</taxon>
        <taxon>Hypocreales</taxon>
        <taxon>Nectriaceae</taxon>
        <taxon>Fusarium</taxon>
        <taxon>Fusarium incarnatum-equiseti species complex</taxon>
    </lineage>
</organism>
<dbReference type="InterPro" id="IPR002110">
    <property type="entry name" value="Ankyrin_rpt"/>
</dbReference>
<proteinExistence type="predicted"/>
<dbReference type="PROSITE" id="PS50088">
    <property type="entry name" value="ANK_REPEAT"/>
    <property type="match status" value="1"/>
</dbReference>
<evidence type="ECO:0000256" key="1">
    <source>
        <dbReference type="PROSITE-ProRule" id="PRU00023"/>
    </source>
</evidence>
<dbReference type="InterPro" id="IPR051616">
    <property type="entry name" value="Cul2-RING_E3_ligase_SR"/>
</dbReference>
<dbReference type="EMBL" id="CAJSTJ010000140">
    <property type="protein sequence ID" value="CAG7561100.1"/>
    <property type="molecule type" value="Genomic_DNA"/>
</dbReference>
<evidence type="ECO:0000313" key="3">
    <source>
        <dbReference type="EMBL" id="CAG7561100.1"/>
    </source>
</evidence>
<evidence type="ECO:0008006" key="5">
    <source>
        <dbReference type="Google" id="ProtNLM"/>
    </source>
</evidence>